<proteinExistence type="inferred from homology"/>
<dbReference type="PANTHER" id="PTHR45733:SF8">
    <property type="entry name" value="FORMIN-J"/>
    <property type="match status" value="1"/>
</dbReference>
<evidence type="ECO:0000313" key="5">
    <source>
        <dbReference type="EMBL" id="KAK9808786.1"/>
    </source>
</evidence>
<feature type="compositionally biased region" description="Low complexity" evidence="3">
    <location>
        <begin position="484"/>
        <end position="510"/>
    </location>
</feature>
<feature type="region of interest" description="Disordered" evidence="3">
    <location>
        <begin position="280"/>
        <end position="309"/>
    </location>
</feature>
<name>A0AAW1PJU1_9CHLO</name>
<feature type="region of interest" description="Disordered" evidence="3">
    <location>
        <begin position="1"/>
        <end position="35"/>
    </location>
</feature>
<dbReference type="Proteomes" id="UP001489004">
    <property type="component" value="Unassembled WGS sequence"/>
</dbReference>
<dbReference type="PANTHER" id="PTHR45733">
    <property type="entry name" value="FORMIN-J"/>
    <property type="match status" value="1"/>
</dbReference>
<feature type="compositionally biased region" description="Polar residues" evidence="3">
    <location>
        <begin position="1"/>
        <end position="13"/>
    </location>
</feature>
<dbReference type="Gene3D" id="1.20.58.2220">
    <property type="entry name" value="Formin, FH2 domain"/>
    <property type="match status" value="1"/>
</dbReference>
<reference evidence="5 6" key="1">
    <citation type="journal article" date="2024" name="Nat. Commun.">
        <title>Phylogenomics reveals the evolutionary origins of lichenization in chlorophyte algae.</title>
        <authorList>
            <person name="Puginier C."/>
            <person name="Libourel C."/>
            <person name="Otte J."/>
            <person name="Skaloud P."/>
            <person name="Haon M."/>
            <person name="Grisel S."/>
            <person name="Petersen M."/>
            <person name="Berrin J.G."/>
            <person name="Delaux P.M."/>
            <person name="Dal Grande F."/>
            <person name="Keller J."/>
        </authorList>
    </citation>
    <scope>NUCLEOTIDE SEQUENCE [LARGE SCALE GENOMIC DNA]</scope>
    <source>
        <strain evidence="5 6">SAG 2043</strain>
    </source>
</reference>
<evidence type="ECO:0000256" key="1">
    <source>
        <dbReference type="ARBA" id="ARBA00006468"/>
    </source>
</evidence>
<evidence type="ECO:0000256" key="3">
    <source>
        <dbReference type="SAM" id="MobiDB-lite"/>
    </source>
</evidence>
<dbReference type="SMART" id="SM00498">
    <property type="entry name" value="FH2"/>
    <property type="match status" value="1"/>
</dbReference>
<dbReference type="InterPro" id="IPR029021">
    <property type="entry name" value="Prot-tyrosine_phosphatase-like"/>
</dbReference>
<feature type="compositionally biased region" description="Low complexity" evidence="3">
    <location>
        <begin position="289"/>
        <end position="304"/>
    </location>
</feature>
<dbReference type="InterPro" id="IPR015425">
    <property type="entry name" value="FH2_Formin"/>
</dbReference>
<gene>
    <name evidence="5" type="ORF">WJX72_003664</name>
</gene>
<dbReference type="SUPFAM" id="SSF101447">
    <property type="entry name" value="Formin homology 2 domain (FH2 domain)"/>
    <property type="match status" value="1"/>
</dbReference>
<protein>
    <recommendedName>
        <fullName evidence="2">Formin-like protein</fullName>
    </recommendedName>
</protein>
<evidence type="ECO:0000256" key="2">
    <source>
        <dbReference type="RuleBase" id="RU361260"/>
    </source>
</evidence>
<comment type="caution">
    <text evidence="5">The sequence shown here is derived from an EMBL/GenBank/DDBJ whole genome shotgun (WGS) entry which is preliminary data.</text>
</comment>
<dbReference type="Gene3D" id="3.90.190.10">
    <property type="entry name" value="Protein tyrosine phosphatase superfamily"/>
    <property type="match status" value="1"/>
</dbReference>
<dbReference type="AlphaFoldDB" id="A0AAW1PJU1"/>
<keyword evidence="6" id="KW-1185">Reference proteome</keyword>
<feature type="compositionally biased region" description="Pro residues" evidence="3">
    <location>
        <begin position="547"/>
        <end position="585"/>
    </location>
</feature>
<dbReference type="PROSITE" id="PS51444">
    <property type="entry name" value="FH2"/>
    <property type="match status" value="1"/>
</dbReference>
<evidence type="ECO:0000259" key="4">
    <source>
        <dbReference type="PROSITE" id="PS51444"/>
    </source>
</evidence>
<organism evidence="5 6">
    <name type="scientific">[Myrmecia] bisecta</name>
    <dbReference type="NCBI Taxonomy" id="41462"/>
    <lineage>
        <taxon>Eukaryota</taxon>
        <taxon>Viridiplantae</taxon>
        <taxon>Chlorophyta</taxon>
        <taxon>core chlorophytes</taxon>
        <taxon>Trebouxiophyceae</taxon>
        <taxon>Trebouxiales</taxon>
        <taxon>Trebouxiaceae</taxon>
        <taxon>Myrmecia</taxon>
    </lineage>
</organism>
<feature type="region of interest" description="Disordered" evidence="3">
    <location>
        <begin position="484"/>
        <end position="601"/>
    </location>
</feature>
<dbReference type="InterPro" id="IPR051144">
    <property type="entry name" value="Formin_homology_domain"/>
</dbReference>
<dbReference type="InterPro" id="IPR042201">
    <property type="entry name" value="FH2_Formin_sf"/>
</dbReference>
<dbReference type="Pfam" id="PF02181">
    <property type="entry name" value="FH2"/>
    <property type="match status" value="1"/>
</dbReference>
<feature type="compositionally biased region" description="Pro residues" evidence="3">
    <location>
        <begin position="527"/>
        <end position="539"/>
    </location>
</feature>
<evidence type="ECO:0000313" key="6">
    <source>
        <dbReference type="Proteomes" id="UP001489004"/>
    </source>
</evidence>
<dbReference type="EMBL" id="JALJOR010000011">
    <property type="protein sequence ID" value="KAK9808786.1"/>
    <property type="molecule type" value="Genomic_DNA"/>
</dbReference>
<feature type="domain" description="FH2" evidence="4">
    <location>
        <begin position="626"/>
        <end position="1024"/>
    </location>
</feature>
<sequence length="1024" mass="109103">MGSFSLLRSSNTLEPAPVTPRKARRKSDTTPPERVSLFRSLWPGASSSKPAKEKELPIHITEKIWGLVFEEDRVSWNQSCRSPKLTDRYKQYLLAAAAGLEEMEPEWDNVMVLNLGPTWSSSEAYKIFKDKVLEPANHSWECPPGLGICGLDALFSVCQQIHRWLAVDDANVVVLHCRGFSGAGLLFLYLITACYGLYSREFSRLDDAFEALPNPKTQHVATSTGEMLKLKGTLGAAQRHYGEYMLKVMYSQTLPSARRSKMSLQRIVFNACDQIRMGQPVGEPGLTASPSQPERSSGSSSSTPKHSDRRFSTIQSAFLVVYQRGVQVWAGAAATEDSMVGYEINRPISGDITIGLWFGDHKGEWDSPVMAYAFHTAFADHGLKRVRALHIDVPGNSAFDPEVAETEGFFMDIMLEEELLPVDARVSQDLDARGLQELKYEWQATIAQYDSPAKHSSVRHNMIRELRATQEAGLAPSELEAATGLTGADADASTSSPDSASASTAGQAGANTEPSRPAPAPAAAKKGPPPPPPPPPPGGKPAGSPGPKGPPPPPPPPGGKGPPVAPPPPPGGTRKGPPLPPPPMPGKGKTRRNSGEAAAAAGGHALAAGSAVLGPEQASIGAGTAALAPGYGPPKFRVLHWVKVPRGSTTLWAQLPAPIPGLPPPFPFALEQLFAVKPTKGLKGGKAKKGPTESVKVIGLARANNVSIMMTQFAEFKGGPVEVRHAVLTGSKLGMERLSLLLQIAPTDDEAKSLQKWLAAPGNRFSELSSPEQFLSVMATLPRLRAKVAALIFRRQYEGLMRDASGALACLNTACEQVRTSARLRKVIQSVLTVGNALNIGTAYGNAEGIQLSSLLKLAELKVTGPAGSVVVESRTAAGAAAAMAVQQAAAQAAIPPIRTLLEFVAWMVVSQAAAAGTLKKGGYLVEELSQLGEAVRRIQAMVAEEEARFAGVLGEFLESATNGKQQLMEMVKQTDVHVAQLAAWLGQPLDCDPAVMLGTLWTFALSFDQAARNMARCMAADTK</sequence>
<comment type="similarity">
    <text evidence="1">Belongs to the formin-like family. Class-II subfamily.</text>
</comment>
<accession>A0AAW1PJU1</accession>